<sequence length="121" mass="14034">MKAELTRGGFKNSYHQEIDETVAKELGLSFKTIYKWKSEFGQTAPNHKHSHSEQMKLMKRYYEIKDKNPKKISDEGIAKMLKIGSATLIRWKRQFKRQQLHPNSVDGQSVEENAAANVQKI</sequence>
<evidence type="ECO:0000313" key="2">
    <source>
        <dbReference type="Proteomes" id="UP000887572"/>
    </source>
</evidence>
<keyword evidence="2" id="KW-1185">Reference proteome</keyword>
<name>A0A914H0Y9_GLORO</name>
<accession>A0A914H0Y9</accession>
<feature type="compositionally biased region" description="Polar residues" evidence="1">
    <location>
        <begin position="100"/>
        <end position="111"/>
    </location>
</feature>
<evidence type="ECO:0000256" key="1">
    <source>
        <dbReference type="SAM" id="MobiDB-lite"/>
    </source>
</evidence>
<evidence type="ECO:0000313" key="3">
    <source>
        <dbReference type="WBParaSite" id="Gr19_v10_g13020.t1"/>
    </source>
</evidence>
<dbReference type="Proteomes" id="UP000887572">
    <property type="component" value="Unplaced"/>
</dbReference>
<reference evidence="3" key="1">
    <citation type="submission" date="2022-11" db="UniProtKB">
        <authorList>
            <consortium name="WormBaseParasite"/>
        </authorList>
    </citation>
    <scope>IDENTIFICATION</scope>
</reference>
<organism evidence="2 3">
    <name type="scientific">Globodera rostochiensis</name>
    <name type="common">Golden nematode worm</name>
    <name type="synonym">Heterodera rostochiensis</name>
    <dbReference type="NCBI Taxonomy" id="31243"/>
    <lineage>
        <taxon>Eukaryota</taxon>
        <taxon>Metazoa</taxon>
        <taxon>Ecdysozoa</taxon>
        <taxon>Nematoda</taxon>
        <taxon>Chromadorea</taxon>
        <taxon>Rhabditida</taxon>
        <taxon>Tylenchina</taxon>
        <taxon>Tylenchomorpha</taxon>
        <taxon>Tylenchoidea</taxon>
        <taxon>Heteroderidae</taxon>
        <taxon>Heteroderinae</taxon>
        <taxon>Globodera</taxon>
    </lineage>
</organism>
<dbReference type="AlphaFoldDB" id="A0A914H0Y9"/>
<feature type="region of interest" description="Disordered" evidence="1">
    <location>
        <begin position="100"/>
        <end position="121"/>
    </location>
</feature>
<proteinExistence type="predicted"/>
<protein>
    <submittedName>
        <fullName evidence="3">Transposase</fullName>
    </submittedName>
</protein>
<dbReference type="WBParaSite" id="Gr19_v10_g13020.t1">
    <property type="protein sequence ID" value="Gr19_v10_g13020.t1"/>
    <property type="gene ID" value="Gr19_v10_g13020"/>
</dbReference>